<keyword evidence="7" id="KW-1185">Reference proteome</keyword>
<evidence type="ECO:0000259" key="5">
    <source>
        <dbReference type="PROSITE" id="PS51007"/>
    </source>
</evidence>
<dbReference type="Gene3D" id="1.10.1130.10">
    <property type="entry name" value="Flavocytochrome C3, Chain A"/>
    <property type="match status" value="1"/>
</dbReference>
<evidence type="ECO:0000313" key="7">
    <source>
        <dbReference type="Proteomes" id="UP001162891"/>
    </source>
</evidence>
<keyword evidence="2 3" id="KW-0408">Iron</keyword>
<keyword evidence="1 3" id="KW-0479">Metal-binding</keyword>
<keyword evidence="3" id="KW-0349">Heme</keyword>
<dbReference type="InterPro" id="IPR036280">
    <property type="entry name" value="Multihaem_cyt_sf"/>
</dbReference>
<dbReference type="EMBL" id="AP025591">
    <property type="protein sequence ID" value="BDG05239.1"/>
    <property type="molecule type" value="Genomic_DNA"/>
</dbReference>
<feature type="domain" description="Cytochrome c" evidence="5">
    <location>
        <begin position="721"/>
        <end position="880"/>
    </location>
</feature>
<sequence length="978" mass="100728">MRRISLALALTGAVTAACSGGAKSSDGSGKGVPGGSFTVVVQNGQAINGAPANPGLAIQGGYVTSTPAGIDCGIAGHALCSATFPADTAVSLTATPVGTDPANSQAYLFLGWAGDCQGEGACSLTGASDKYIVVMFAGQRTGHGNFTDPAAHGPAYLNYSLGVAGALDCTSCHGANLQGQGIAISCATCHSWPLGGHFVLGGAFGSHNSGDCARCHNGSAFRDFTGADGTASQVLSATMPKPTLDNTTFPTTDPGVTMLCSSCHNPVTEPIAGAGTWTKQHVFTSFPVNNTLTLDASTALCAQCHDGARPGYEVAKLNAQLTGVTDLDASLGTAGAGNNKLVRAHYLPAASTLYGEEAGSYFEYSIACSVAGKYTQADCTAAAGTWKGAQMSDTAAERNNYTGRNEHGGLNSCVSCHNPHTGELPKDSEILARCGGCHNDELTGLPVRTFAELEESRQFGFEGDIDGDGVPGSVKVEINGLRAKLLATITSYAKNVTGTQVCFDGENRFYADDGANGGIAGDGICATASCSLGDGYHDSATCTAAGGTWYAGETNSPNFTARLLRASYNFLIATNDEGAWAHNPRYAIEVMYDAIADLNAGLVAKGFTASPNGNRAFNGHFGAAEDASKYAAIIYHGASNATTLESLPPMGFTSGACYQCHGGKGGFQAYISTMPAALTSAVITDANKIAAFQCSVCHTYNGTDMKGIRTDVAKVYFPPQKNGAGGEVSFDAANLPKSFAVCGTCHSARENKASVDAKGLVSGTFSATLVNPHYLGAAATVMGTRAKSWYEYDGKSYTAFPAFWKSGTNGNAPGPHGSPHGAECTGCHQPKATKHEFGVDFTYCAGCHAGNYALAPKEEEYASMKAELLAALDAYAQANLTAFQAANGADATGICYDGSVYGYVLVKKATGCSATGAKLDLNAMKAGYNLHWMNKDPGGWAHNEYYVMQLVYDSIKDLGGTPSFTVTASSTDATLNRP</sequence>
<dbReference type="InterPro" id="IPR009056">
    <property type="entry name" value="Cyt_c-like_dom"/>
</dbReference>
<proteinExistence type="predicted"/>
<name>A0ABM7X0C8_9BACT</name>
<evidence type="ECO:0000256" key="4">
    <source>
        <dbReference type="SAM" id="SignalP"/>
    </source>
</evidence>
<evidence type="ECO:0000256" key="3">
    <source>
        <dbReference type="PROSITE-ProRule" id="PRU00433"/>
    </source>
</evidence>
<feature type="signal peptide" evidence="4">
    <location>
        <begin position="1"/>
        <end position="16"/>
    </location>
</feature>
<evidence type="ECO:0000313" key="6">
    <source>
        <dbReference type="EMBL" id="BDG05239.1"/>
    </source>
</evidence>
<dbReference type="SUPFAM" id="SSF48695">
    <property type="entry name" value="Multiheme cytochromes"/>
    <property type="match status" value="2"/>
</dbReference>
<gene>
    <name evidence="6" type="ORF">AMOR_42350</name>
</gene>
<evidence type="ECO:0000256" key="1">
    <source>
        <dbReference type="ARBA" id="ARBA00022723"/>
    </source>
</evidence>
<reference evidence="7" key="1">
    <citation type="journal article" date="2022" name="Int. J. Syst. Evol. Microbiol.">
        <title>Anaeromyxobacter oryzae sp. nov., Anaeromyxobacter diazotrophicus sp. nov. and Anaeromyxobacter paludicola sp. nov., isolated from paddy soils.</title>
        <authorList>
            <person name="Itoh H."/>
            <person name="Xu Z."/>
            <person name="Mise K."/>
            <person name="Masuda Y."/>
            <person name="Ushijima N."/>
            <person name="Hayakawa C."/>
            <person name="Shiratori Y."/>
            <person name="Senoo K."/>
        </authorList>
    </citation>
    <scope>NUCLEOTIDE SEQUENCE [LARGE SCALE GENOMIC DNA]</scope>
    <source>
        <strain evidence="7">Red232</strain>
    </source>
</reference>
<keyword evidence="4" id="KW-0732">Signal</keyword>
<protein>
    <recommendedName>
        <fullName evidence="5">Cytochrome c domain-containing protein</fullName>
    </recommendedName>
</protein>
<organism evidence="6 7">
    <name type="scientific">Anaeromyxobacter oryzae</name>
    <dbReference type="NCBI Taxonomy" id="2918170"/>
    <lineage>
        <taxon>Bacteria</taxon>
        <taxon>Pseudomonadati</taxon>
        <taxon>Myxococcota</taxon>
        <taxon>Myxococcia</taxon>
        <taxon>Myxococcales</taxon>
        <taxon>Cystobacterineae</taxon>
        <taxon>Anaeromyxobacteraceae</taxon>
        <taxon>Anaeromyxobacter</taxon>
    </lineage>
</organism>
<feature type="chain" id="PRO_5045041864" description="Cytochrome c domain-containing protein" evidence="4">
    <location>
        <begin position="17"/>
        <end position="978"/>
    </location>
</feature>
<dbReference type="Proteomes" id="UP001162891">
    <property type="component" value="Chromosome"/>
</dbReference>
<evidence type="ECO:0000256" key="2">
    <source>
        <dbReference type="ARBA" id="ARBA00023004"/>
    </source>
</evidence>
<accession>A0ABM7X0C8</accession>
<dbReference type="PROSITE" id="PS51007">
    <property type="entry name" value="CYTC"/>
    <property type="match status" value="1"/>
</dbReference>
<dbReference type="RefSeq" id="WP_248353847.1">
    <property type="nucleotide sequence ID" value="NZ_AP025591.1"/>
</dbReference>
<dbReference type="PROSITE" id="PS51257">
    <property type="entry name" value="PROKAR_LIPOPROTEIN"/>
    <property type="match status" value="1"/>
</dbReference>